<keyword evidence="3" id="KW-1185">Reference proteome</keyword>
<dbReference type="Proteomes" id="UP000007755">
    <property type="component" value="Unassembled WGS sequence"/>
</dbReference>
<evidence type="ECO:0000313" key="2">
    <source>
        <dbReference type="EMBL" id="EGI69405.1"/>
    </source>
</evidence>
<feature type="region of interest" description="Disordered" evidence="1">
    <location>
        <begin position="1"/>
        <end position="34"/>
    </location>
</feature>
<evidence type="ECO:0000256" key="1">
    <source>
        <dbReference type="SAM" id="MobiDB-lite"/>
    </source>
</evidence>
<name>F4W8B4_ACREC</name>
<feature type="compositionally biased region" description="Basic and acidic residues" evidence="1">
    <location>
        <begin position="8"/>
        <end position="34"/>
    </location>
</feature>
<gene>
    <name evidence="2" type="ORF">G5I_01695</name>
</gene>
<organism evidence="3">
    <name type="scientific">Acromyrmex echinatior</name>
    <name type="common">Panamanian leafcutter ant</name>
    <name type="synonym">Acromyrmex octospinosus echinatior</name>
    <dbReference type="NCBI Taxonomy" id="103372"/>
    <lineage>
        <taxon>Eukaryota</taxon>
        <taxon>Metazoa</taxon>
        <taxon>Ecdysozoa</taxon>
        <taxon>Arthropoda</taxon>
        <taxon>Hexapoda</taxon>
        <taxon>Insecta</taxon>
        <taxon>Pterygota</taxon>
        <taxon>Neoptera</taxon>
        <taxon>Endopterygota</taxon>
        <taxon>Hymenoptera</taxon>
        <taxon>Apocrita</taxon>
        <taxon>Aculeata</taxon>
        <taxon>Formicoidea</taxon>
        <taxon>Formicidae</taxon>
        <taxon>Myrmicinae</taxon>
        <taxon>Acromyrmex</taxon>
    </lineage>
</organism>
<dbReference type="EMBL" id="GL887908">
    <property type="protein sequence ID" value="EGI69405.1"/>
    <property type="molecule type" value="Genomic_DNA"/>
</dbReference>
<evidence type="ECO:0000313" key="3">
    <source>
        <dbReference type="Proteomes" id="UP000007755"/>
    </source>
</evidence>
<proteinExistence type="predicted"/>
<dbReference type="InParanoid" id="F4W8B4"/>
<reference evidence="2" key="1">
    <citation type="submission" date="2011-02" db="EMBL/GenBank/DDBJ databases">
        <title>The genome of the leaf-cutting ant Acromyrmex echinatior suggests key adaptations to social evolution and fungus farming.</title>
        <authorList>
            <person name="Nygaard S."/>
            <person name="Zhang G."/>
        </authorList>
    </citation>
    <scope>NUCLEOTIDE SEQUENCE</scope>
</reference>
<dbReference type="AlphaFoldDB" id="F4W8B4"/>
<sequence>MITQFLVHENELKAEPKSENQNSEQRRTEVRKEVSFAQQIRPRLPMIPLGVARTTEKEERRFWQYS</sequence>
<protein>
    <submittedName>
        <fullName evidence="2">Uncharacterized protein</fullName>
    </submittedName>
</protein>
<accession>F4W8B4</accession>